<gene>
    <name evidence="2" type="ORF">B296_00044012</name>
</gene>
<organism evidence="2 3">
    <name type="scientific">Ensete ventricosum</name>
    <name type="common">Abyssinian banana</name>
    <name type="synonym">Musa ensete</name>
    <dbReference type="NCBI Taxonomy" id="4639"/>
    <lineage>
        <taxon>Eukaryota</taxon>
        <taxon>Viridiplantae</taxon>
        <taxon>Streptophyta</taxon>
        <taxon>Embryophyta</taxon>
        <taxon>Tracheophyta</taxon>
        <taxon>Spermatophyta</taxon>
        <taxon>Magnoliopsida</taxon>
        <taxon>Liliopsida</taxon>
        <taxon>Zingiberales</taxon>
        <taxon>Musaceae</taxon>
        <taxon>Ensete</taxon>
    </lineage>
</organism>
<sequence>MLFLIARLLNHHHHYSSAIEAHENTITALLNLSIIACEVLMCTLGILDALIVTLCLLSPATAYTPLGSGRAREIVATALLNLVKNDEDKAVGDIREVAKAGERKGEEKDEDIVEGSKEQVREPTKWS</sequence>
<feature type="region of interest" description="Disordered" evidence="1">
    <location>
        <begin position="99"/>
        <end position="127"/>
    </location>
</feature>
<comment type="caution">
    <text evidence="2">The sequence shown here is derived from an EMBL/GenBank/DDBJ whole genome shotgun (WGS) entry which is preliminary data.</text>
</comment>
<reference evidence="2 3" key="1">
    <citation type="journal article" date="2014" name="Agronomy (Basel)">
        <title>A Draft Genome Sequence for Ensete ventricosum, the Drought-Tolerant Tree Against Hunger.</title>
        <authorList>
            <person name="Harrison J."/>
            <person name="Moore K.A."/>
            <person name="Paszkiewicz K."/>
            <person name="Jones T."/>
            <person name="Grant M."/>
            <person name="Ambacheew D."/>
            <person name="Muzemil S."/>
            <person name="Studholme D.J."/>
        </authorList>
    </citation>
    <scope>NUCLEOTIDE SEQUENCE [LARGE SCALE GENOMIC DNA]</scope>
</reference>
<dbReference type="AlphaFoldDB" id="A0A426YXI1"/>
<evidence type="ECO:0000313" key="2">
    <source>
        <dbReference type="EMBL" id="RRT56440.1"/>
    </source>
</evidence>
<accession>A0A426YXI1</accession>
<dbReference type="Proteomes" id="UP000287651">
    <property type="component" value="Unassembled WGS sequence"/>
</dbReference>
<evidence type="ECO:0000313" key="3">
    <source>
        <dbReference type="Proteomes" id="UP000287651"/>
    </source>
</evidence>
<dbReference type="EMBL" id="AMZH03009637">
    <property type="protein sequence ID" value="RRT56440.1"/>
    <property type="molecule type" value="Genomic_DNA"/>
</dbReference>
<feature type="compositionally biased region" description="Basic and acidic residues" evidence="1">
    <location>
        <begin position="114"/>
        <end position="127"/>
    </location>
</feature>
<name>A0A426YXI1_ENSVE</name>
<proteinExistence type="predicted"/>
<evidence type="ECO:0000256" key="1">
    <source>
        <dbReference type="SAM" id="MobiDB-lite"/>
    </source>
</evidence>
<protein>
    <submittedName>
        <fullName evidence="2">Uncharacterized protein</fullName>
    </submittedName>
</protein>